<dbReference type="Gene3D" id="3.40.50.2300">
    <property type="match status" value="1"/>
</dbReference>
<dbReference type="InterPro" id="IPR001867">
    <property type="entry name" value="OmpR/PhoB-type_DNA-bd"/>
</dbReference>
<feature type="domain" description="Response regulatory" evidence="8">
    <location>
        <begin position="3"/>
        <end position="116"/>
    </location>
</feature>
<dbReference type="Pfam" id="PF00486">
    <property type="entry name" value="Trans_reg_C"/>
    <property type="match status" value="1"/>
</dbReference>
<evidence type="ECO:0000256" key="5">
    <source>
        <dbReference type="ARBA" id="ARBA00023163"/>
    </source>
</evidence>
<dbReference type="CDD" id="cd00383">
    <property type="entry name" value="trans_reg_C"/>
    <property type="match status" value="1"/>
</dbReference>
<dbReference type="SMART" id="SM00862">
    <property type="entry name" value="Trans_reg_C"/>
    <property type="match status" value="1"/>
</dbReference>
<dbReference type="InterPro" id="IPR036388">
    <property type="entry name" value="WH-like_DNA-bd_sf"/>
</dbReference>
<evidence type="ECO:0000256" key="3">
    <source>
        <dbReference type="ARBA" id="ARBA00023015"/>
    </source>
</evidence>
<dbReference type="Gene3D" id="6.10.250.690">
    <property type="match status" value="1"/>
</dbReference>
<dbReference type="InterPro" id="IPR039420">
    <property type="entry name" value="WalR-like"/>
</dbReference>
<evidence type="ECO:0000256" key="1">
    <source>
        <dbReference type="ARBA" id="ARBA00022553"/>
    </source>
</evidence>
<evidence type="ECO:0000313" key="10">
    <source>
        <dbReference type="EMBL" id="MFC6334735.1"/>
    </source>
</evidence>
<evidence type="ECO:0000256" key="2">
    <source>
        <dbReference type="ARBA" id="ARBA00023012"/>
    </source>
</evidence>
<evidence type="ECO:0000256" key="7">
    <source>
        <dbReference type="PROSITE-ProRule" id="PRU01091"/>
    </source>
</evidence>
<dbReference type="PROSITE" id="PS51755">
    <property type="entry name" value="OMPR_PHOB"/>
    <property type="match status" value="1"/>
</dbReference>
<dbReference type="Pfam" id="PF00072">
    <property type="entry name" value="Response_reg"/>
    <property type="match status" value="1"/>
</dbReference>
<accession>A0ABW1VB80</accession>
<evidence type="ECO:0000256" key="4">
    <source>
        <dbReference type="ARBA" id="ARBA00023125"/>
    </source>
</evidence>
<dbReference type="Proteomes" id="UP001596233">
    <property type="component" value="Unassembled WGS sequence"/>
</dbReference>
<organism evidence="10 11">
    <name type="scientific">Paenibacillus septentrionalis</name>
    <dbReference type="NCBI Taxonomy" id="429342"/>
    <lineage>
        <taxon>Bacteria</taxon>
        <taxon>Bacillati</taxon>
        <taxon>Bacillota</taxon>
        <taxon>Bacilli</taxon>
        <taxon>Bacillales</taxon>
        <taxon>Paenibacillaceae</taxon>
        <taxon>Paenibacillus</taxon>
    </lineage>
</organism>
<dbReference type="PANTHER" id="PTHR48111">
    <property type="entry name" value="REGULATOR OF RPOS"/>
    <property type="match status" value="1"/>
</dbReference>
<evidence type="ECO:0000259" key="8">
    <source>
        <dbReference type="PROSITE" id="PS50110"/>
    </source>
</evidence>
<evidence type="ECO:0000256" key="6">
    <source>
        <dbReference type="PROSITE-ProRule" id="PRU00169"/>
    </source>
</evidence>
<dbReference type="PANTHER" id="PTHR48111:SF43">
    <property type="entry name" value="STAGE 0 SPORULATION PROTEIN A HOMOLOG"/>
    <property type="match status" value="1"/>
</dbReference>
<dbReference type="CDD" id="cd18159">
    <property type="entry name" value="REC_OmpR_NsrR-like"/>
    <property type="match status" value="1"/>
</dbReference>
<sequence>MSLIFIVEDDLKIAQLLKAKLEQYSYEVKLAEDFRHISEEIVRADPHLILLDINLPYYDGYYWCRQVRKISNVPIIFISAREGEMDQVMAIENGGDDYITKPVRLELLVAKVRAQLRRAYGEYAAPSTYASDRSTDLDSLSQEQQQNGRIEVEGLVLWLNRNELHYKQQQIDITRNELLLLECLLNRYGEVVARDTLLETLWDDVQFVDDNTLTVNMTRLRKKMSELGLPDAIETIRGQGYKLKL</sequence>
<dbReference type="SMART" id="SM00448">
    <property type="entry name" value="REC"/>
    <property type="match status" value="1"/>
</dbReference>
<keyword evidence="11" id="KW-1185">Reference proteome</keyword>
<comment type="caution">
    <text evidence="10">The sequence shown here is derived from an EMBL/GenBank/DDBJ whole genome shotgun (WGS) entry which is preliminary data.</text>
</comment>
<keyword evidence="4 7" id="KW-0238">DNA-binding</keyword>
<proteinExistence type="predicted"/>
<dbReference type="InterPro" id="IPR001789">
    <property type="entry name" value="Sig_transdc_resp-reg_receiver"/>
</dbReference>
<dbReference type="PROSITE" id="PS50110">
    <property type="entry name" value="RESPONSE_REGULATORY"/>
    <property type="match status" value="1"/>
</dbReference>
<keyword evidence="1 6" id="KW-0597">Phosphoprotein</keyword>
<protein>
    <submittedName>
        <fullName evidence="10">Response regulator</fullName>
    </submittedName>
</protein>
<gene>
    <name evidence="10" type="ORF">ACFP56_19050</name>
</gene>
<feature type="domain" description="OmpR/PhoB-type" evidence="9">
    <location>
        <begin position="147"/>
        <end position="245"/>
    </location>
</feature>
<dbReference type="InterPro" id="IPR011006">
    <property type="entry name" value="CheY-like_superfamily"/>
</dbReference>
<keyword evidence="3" id="KW-0805">Transcription regulation</keyword>
<keyword evidence="2" id="KW-0902">Two-component regulatory system</keyword>
<reference evidence="11" key="1">
    <citation type="journal article" date="2019" name="Int. J. Syst. Evol. Microbiol.">
        <title>The Global Catalogue of Microorganisms (GCM) 10K type strain sequencing project: providing services to taxonomists for standard genome sequencing and annotation.</title>
        <authorList>
            <consortium name="The Broad Institute Genomics Platform"/>
            <consortium name="The Broad Institute Genome Sequencing Center for Infectious Disease"/>
            <person name="Wu L."/>
            <person name="Ma J."/>
        </authorList>
    </citation>
    <scope>NUCLEOTIDE SEQUENCE [LARGE SCALE GENOMIC DNA]</scope>
    <source>
        <strain evidence="11">PCU 280</strain>
    </source>
</reference>
<feature type="DNA-binding region" description="OmpR/PhoB-type" evidence="7">
    <location>
        <begin position="147"/>
        <end position="245"/>
    </location>
</feature>
<feature type="modified residue" description="4-aspartylphosphate" evidence="6">
    <location>
        <position position="52"/>
    </location>
</feature>
<evidence type="ECO:0000259" key="9">
    <source>
        <dbReference type="PROSITE" id="PS51755"/>
    </source>
</evidence>
<dbReference type="SUPFAM" id="SSF46894">
    <property type="entry name" value="C-terminal effector domain of the bipartite response regulators"/>
    <property type="match status" value="1"/>
</dbReference>
<dbReference type="Gene3D" id="1.10.10.10">
    <property type="entry name" value="Winged helix-like DNA-binding domain superfamily/Winged helix DNA-binding domain"/>
    <property type="match status" value="1"/>
</dbReference>
<dbReference type="EMBL" id="JBHSTE010000007">
    <property type="protein sequence ID" value="MFC6334735.1"/>
    <property type="molecule type" value="Genomic_DNA"/>
</dbReference>
<name>A0ABW1VB80_9BACL</name>
<dbReference type="SUPFAM" id="SSF52172">
    <property type="entry name" value="CheY-like"/>
    <property type="match status" value="1"/>
</dbReference>
<dbReference type="InterPro" id="IPR016032">
    <property type="entry name" value="Sig_transdc_resp-reg_C-effctor"/>
</dbReference>
<evidence type="ECO:0000313" key="11">
    <source>
        <dbReference type="Proteomes" id="UP001596233"/>
    </source>
</evidence>
<dbReference type="RefSeq" id="WP_379237561.1">
    <property type="nucleotide sequence ID" value="NZ_JBHSTE010000007.1"/>
</dbReference>
<keyword evidence="5" id="KW-0804">Transcription</keyword>